<proteinExistence type="predicted"/>
<name>A0ABT9XDD5_9BACL</name>
<dbReference type="EMBL" id="JAUSTP010000001">
    <property type="protein sequence ID" value="MDQ0188316.1"/>
    <property type="molecule type" value="Genomic_DNA"/>
</dbReference>
<dbReference type="RefSeq" id="WP_274455720.1">
    <property type="nucleotide sequence ID" value="NZ_CP067097.1"/>
</dbReference>
<feature type="transmembrane region" description="Helical" evidence="1">
    <location>
        <begin position="122"/>
        <end position="141"/>
    </location>
</feature>
<keyword evidence="1" id="KW-1133">Transmembrane helix</keyword>
<reference evidence="2 3" key="1">
    <citation type="submission" date="2023-07" db="EMBL/GenBank/DDBJ databases">
        <title>Genomic Encyclopedia of Type Strains, Phase IV (KMG-IV): sequencing the most valuable type-strain genomes for metagenomic binning, comparative biology and taxonomic classification.</title>
        <authorList>
            <person name="Goeker M."/>
        </authorList>
    </citation>
    <scope>NUCLEOTIDE SEQUENCE [LARGE SCALE GENOMIC DNA]</scope>
    <source>
        <strain evidence="2 3">DSM 4006</strain>
    </source>
</reference>
<keyword evidence="3" id="KW-1185">Reference proteome</keyword>
<evidence type="ECO:0000256" key="1">
    <source>
        <dbReference type="SAM" id="Phobius"/>
    </source>
</evidence>
<evidence type="ECO:0000313" key="3">
    <source>
        <dbReference type="Proteomes" id="UP001232973"/>
    </source>
</evidence>
<organism evidence="2 3">
    <name type="scientific">Alicyclobacillus cycloheptanicus</name>
    <dbReference type="NCBI Taxonomy" id="1457"/>
    <lineage>
        <taxon>Bacteria</taxon>
        <taxon>Bacillati</taxon>
        <taxon>Bacillota</taxon>
        <taxon>Bacilli</taxon>
        <taxon>Bacillales</taxon>
        <taxon>Alicyclobacillaceae</taxon>
        <taxon>Alicyclobacillus</taxon>
    </lineage>
</organism>
<gene>
    <name evidence="2" type="ORF">J2S03_000120</name>
</gene>
<protein>
    <recommendedName>
        <fullName evidence="4">Stage II sporulation protein B</fullName>
    </recommendedName>
</protein>
<accession>A0ABT9XDD5</accession>
<dbReference type="Proteomes" id="UP001232973">
    <property type="component" value="Unassembled WGS sequence"/>
</dbReference>
<evidence type="ECO:0000313" key="2">
    <source>
        <dbReference type="EMBL" id="MDQ0188316.1"/>
    </source>
</evidence>
<comment type="caution">
    <text evidence="2">The sequence shown here is derived from an EMBL/GenBank/DDBJ whole genome shotgun (WGS) entry which is preliminary data.</text>
</comment>
<evidence type="ECO:0008006" key="4">
    <source>
        <dbReference type="Google" id="ProtNLM"/>
    </source>
</evidence>
<keyword evidence="1" id="KW-0472">Membrane</keyword>
<keyword evidence="1" id="KW-0812">Transmembrane</keyword>
<sequence>MEQRDYRSTSAKHEKSVRVVVRMGREQWVVGGDEPASTVAPARDQTVVEHAPIVERRALAEPAAVVDHKPLADQRALVDHKALADHRTIGDRPVDASAMVQSQVESSADVSRTGIRRKVRDAFQVGLIFGLAMGCLGLILFHQMPSAPAAGNVMSSAWPTTAALSGPQIVLPATNISAVEVGTYPNASAAAAAQTQFKQKGVQTVLYPNGAQKEALIAAIAMQPGDLQDTSASLQHRGISAQVVQLSMPTKAEPTLPALTKAEGQALTRWLSAEVSAMNALAAWMQDGESERDASTAYTNANKIQPSAQSLAKTGAGATLNGLVQQFADAYHDAANSTSHSAAMTHLMTAYSLLAQMKMEG</sequence>